<dbReference type="PROSITE" id="PS00211">
    <property type="entry name" value="ABC_TRANSPORTER_1"/>
    <property type="match status" value="1"/>
</dbReference>
<dbReference type="PANTHER" id="PTHR43790:SF9">
    <property type="entry name" value="GALACTOFURANOSE TRANSPORTER ATP-BINDING PROTEIN YTFR"/>
    <property type="match status" value="1"/>
</dbReference>
<keyword evidence="1" id="KW-0813">Transport</keyword>
<dbReference type="PROSITE" id="PS50893">
    <property type="entry name" value="ABC_TRANSPORTER_2"/>
    <property type="match status" value="1"/>
</dbReference>
<name>A0ABP8YYK3_9ACTN</name>
<keyword evidence="3" id="KW-0547">Nucleotide-binding</keyword>
<dbReference type="SMART" id="SM00382">
    <property type="entry name" value="AAA"/>
    <property type="match status" value="1"/>
</dbReference>
<sequence>MSTPIVSLENVSVTFGATRALVDESLHIYPGEIIGLLGHNGAGKSTLVNVATGAVAPDRGVMTVDGHNMPLRGRPKALEAAGIKVIHQEPSLATNLRVGENICLATPLERRPKRERKRVAADALASVGAGSISLKAPVGDLSFGQRQLVDIARAHATDLRVIFLDEPTAALGKKETTALHGLLVELAQSGKGVVYVSHRLKDVLELCTRIVILREGRIVMDQENVGITAAALTAALSPSSATPGATHRAGELGAIDDAAKLMVNTPHQTLGFEPGKVTGLFGMAGDRQFDLLESLYGLSRGVDATLGDARFAPSGPRAAVRAGVHYVSADRERDSLIDGMSARDNLLLPWLKQFSRFGVISNRRVRRTYDASRDELSIRGARDIDNISSFSGGNRQKVVIARWMLVSRPRLLLLAQPTQGVDVSARQEIATAVRAAASAGVTVVVASAESDEIDLLCDSAYVCRSEEWRPVPRGVRDFQEQLLAALLA</sequence>
<reference evidence="7" key="1">
    <citation type="journal article" date="2019" name="Int. J. Syst. Evol. Microbiol.">
        <title>The Global Catalogue of Microorganisms (GCM) 10K type strain sequencing project: providing services to taxonomists for standard genome sequencing and annotation.</title>
        <authorList>
            <consortium name="The Broad Institute Genomics Platform"/>
            <consortium name="The Broad Institute Genome Sequencing Center for Infectious Disease"/>
            <person name="Wu L."/>
            <person name="Ma J."/>
        </authorList>
    </citation>
    <scope>NUCLEOTIDE SEQUENCE [LARGE SCALE GENOMIC DNA]</scope>
    <source>
        <strain evidence="7">JCM 18532</strain>
    </source>
</reference>
<dbReference type="Gene3D" id="3.40.50.300">
    <property type="entry name" value="P-loop containing nucleotide triphosphate hydrolases"/>
    <property type="match status" value="2"/>
</dbReference>
<dbReference type="SUPFAM" id="SSF52540">
    <property type="entry name" value="P-loop containing nucleoside triphosphate hydrolases"/>
    <property type="match status" value="2"/>
</dbReference>
<evidence type="ECO:0000256" key="2">
    <source>
        <dbReference type="ARBA" id="ARBA00022737"/>
    </source>
</evidence>
<gene>
    <name evidence="6" type="ORF">GCM10023350_29950</name>
</gene>
<evidence type="ECO:0000256" key="4">
    <source>
        <dbReference type="ARBA" id="ARBA00022840"/>
    </source>
</evidence>
<dbReference type="InterPro" id="IPR050107">
    <property type="entry name" value="ABC_carbohydrate_import_ATPase"/>
</dbReference>
<feature type="domain" description="ABC transporter" evidence="5">
    <location>
        <begin position="6"/>
        <end position="240"/>
    </location>
</feature>
<dbReference type="RefSeq" id="WP_345527626.1">
    <property type="nucleotide sequence ID" value="NZ_BAABKN010000019.1"/>
</dbReference>
<evidence type="ECO:0000256" key="3">
    <source>
        <dbReference type="ARBA" id="ARBA00022741"/>
    </source>
</evidence>
<protein>
    <submittedName>
        <fullName evidence="6">Sugar ABC transporter ATP-binding protein</fullName>
    </submittedName>
</protein>
<keyword evidence="2" id="KW-0677">Repeat</keyword>
<dbReference type="InterPro" id="IPR027417">
    <property type="entry name" value="P-loop_NTPase"/>
</dbReference>
<dbReference type="Proteomes" id="UP001499882">
    <property type="component" value="Unassembled WGS sequence"/>
</dbReference>
<dbReference type="PANTHER" id="PTHR43790">
    <property type="entry name" value="CARBOHYDRATE TRANSPORT ATP-BINDING PROTEIN MG119-RELATED"/>
    <property type="match status" value="1"/>
</dbReference>
<comment type="caution">
    <text evidence="6">The sequence shown here is derived from an EMBL/GenBank/DDBJ whole genome shotgun (WGS) entry which is preliminary data.</text>
</comment>
<dbReference type="InterPro" id="IPR017871">
    <property type="entry name" value="ABC_transporter-like_CS"/>
</dbReference>
<dbReference type="GO" id="GO:0005524">
    <property type="term" value="F:ATP binding"/>
    <property type="evidence" value="ECO:0007669"/>
    <property type="project" value="UniProtKB-KW"/>
</dbReference>
<dbReference type="Pfam" id="PF00005">
    <property type="entry name" value="ABC_tran"/>
    <property type="match status" value="2"/>
</dbReference>
<proteinExistence type="predicted"/>
<organism evidence="6 7">
    <name type="scientific">Nocardioides endophyticus</name>
    <dbReference type="NCBI Taxonomy" id="1353775"/>
    <lineage>
        <taxon>Bacteria</taxon>
        <taxon>Bacillati</taxon>
        <taxon>Actinomycetota</taxon>
        <taxon>Actinomycetes</taxon>
        <taxon>Propionibacteriales</taxon>
        <taxon>Nocardioidaceae</taxon>
        <taxon>Nocardioides</taxon>
    </lineage>
</organism>
<keyword evidence="4 6" id="KW-0067">ATP-binding</keyword>
<evidence type="ECO:0000256" key="1">
    <source>
        <dbReference type="ARBA" id="ARBA00022448"/>
    </source>
</evidence>
<evidence type="ECO:0000313" key="6">
    <source>
        <dbReference type="EMBL" id="GAA4743262.1"/>
    </source>
</evidence>
<dbReference type="EMBL" id="BAABKN010000019">
    <property type="protein sequence ID" value="GAA4743262.1"/>
    <property type="molecule type" value="Genomic_DNA"/>
</dbReference>
<dbReference type="CDD" id="cd03216">
    <property type="entry name" value="ABC_Carb_Monos_I"/>
    <property type="match status" value="1"/>
</dbReference>
<keyword evidence="7" id="KW-1185">Reference proteome</keyword>
<dbReference type="InterPro" id="IPR003439">
    <property type="entry name" value="ABC_transporter-like_ATP-bd"/>
</dbReference>
<dbReference type="InterPro" id="IPR003593">
    <property type="entry name" value="AAA+_ATPase"/>
</dbReference>
<accession>A0ABP8YYK3</accession>
<evidence type="ECO:0000259" key="5">
    <source>
        <dbReference type="PROSITE" id="PS50893"/>
    </source>
</evidence>
<evidence type="ECO:0000313" key="7">
    <source>
        <dbReference type="Proteomes" id="UP001499882"/>
    </source>
</evidence>